<evidence type="ECO:0008006" key="3">
    <source>
        <dbReference type="Google" id="ProtNLM"/>
    </source>
</evidence>
<dbReference type="EMBL" id="QXJM01000029">
    <property type="protein sequence ID" value="RIE03932.1"/>
    <property type="molecule type" value="Genomic_DNA"/>
</dbReference>
<name>A0A398CNM7_9BACL</name>
<keyword evidence="2" id="KW-1185">Reference proteome</keyword>
<gene>
    <name evidence="1" type="ORF">D3H35_08180</name>
</gene>
<proteinExistence type="predicted"/>
<comment type="caution">
    <text evidence="1">The sequence shown here is derived from an EMBL/GenBank/DDBJ whole genome shotgun (WGS) entry which is preliminary data.</text>
</comment>
<accession>A0A398CNM7</accession>
<organism evidence="1 2">
    <name type="scientific">Cohnella faecalis</name>
    <dbReference type="NCBI Taxonomy" id="2315694"/>
    <lineage>
        <taxon>Bacteria</taxon>
        <taxon>Bacillati</taxon>
        <taxon>Bacillota</taxon>
        <taxon>Bacilli</taxon>
        <taxon>Bacillales</taxon>
        <taxon>Paenibacillaceae</taxon>
        <taxon>Cohnella</taxon>
    </lineage>
</organism>
<protein>
    <recommendedName>
        <fullName evidence="3">RHS repeat protein</fullName>
    </recommendedName>
</protein>
<dbReference type="Proteomes" id="UP000266340">
    <property type="component" value="Unassembled WGS sequence"/>
</dbReference>
<dbReference type="NCBIfam" id="TIGR01643">
    <property type="entry name" value="YD_repeat_2x"/>
    <property type="match status" value="1"/>
</dbReference>
<evidence type="ECO:0000313" key="1">
    <source>
        <dbReference type="EMBL" id="RIE03932.1"/>
    </source>
</evidence>
<sequence>MTSVTDSTGTTTYGYDVLNRLTSVLRPNGDNDANTYELHL</sequence>
<dbReference type="InterPro" id="IPR006530">
    <property type="entry name" value="YD"/>
</dbReference>
<reference evidence="1 2" key="1">
    <citation type="submission" date="2018-09" db="EMBL/GenBank/DDBJ databases">
        <title>Cohnella cavernae sp. nov., isolated from a karst cave.</title>
        <authorList>
            <person name="Zhu H."/>
        </authorList>
    </citation>
    <scope>NUCLEOTIDE SEQUENCE [LARGE SCALE GENOMIC DNA]</scope>
    <source>
        <strain evidence="1 2">K2E09-144</strain>
    </source>
</reference>
<dbReference type="InterPro" id="IPR031325">
    <property type="entry name" value="RHS_repeat"/>
</dbReference>
<dbReference type="Pfam" id="PF05593">
    <property type="entry name" value="RHS_repeat"/>
    <property type="match status" value="1"/>
</dbReference>
<dbReference type="AlphaFoldDB" id="A0A398CNM7"/>
<evidence type="ECO:0000313" key="2">
    <source>
        <dbReference type="Proteomes" id="UP000266340"/>
    </source>
</evidence>